<proteinExistence type="inferred from homology"/>
<dbReference type="InterPro" id="IPR021109">
    <property type="entry name" value="Peptidase_aspartic_dom_sf"/>
</dbReference>
<dbReference type="Pfam" id="PF00078">
    <property type="entry name" value="RVT_1"/>
    <property type="match status" value="1"/>
</dbReference>
<feature type="region of interest" description="Disordered" evidence="4">
    <location>
        <begin position="1"/>
        <end position="25"/>
    </location>
</feature>
<feature type="domain" description="Peptidase A2" evidence="5">
    <location>
        <begin position="88"/>
        <end position="159"/>
    </location>
</feature>
<dbReference type="PROSITE" id="PS50175">
    <property type="entry name" value="ASP_PROT_RETROV"/>
    <property type="match status" value="1"/>
</dbReference>
<dbReference type="SUPFAM" id="SSF50630">
    <property type="entry name" value="Acid proteases"/>
    <property type="match status" value="1"/>
</dbReference>
<feature type="compositionally biased region" description="Low complexity" evidence="4">
    <location>
        <begin position="7"/>
        <end position="22"/>
    </location>
</feature>
<accession>A0ABQ9DTW9</accession>
<dbReference type="InterPro" id="IPR043128">
    <property type="entry name" value="Rev_trsase/Diguanyl_cyclase"/>
</dbReference>
<dbReference type="Gene3D" id="3.30.70.270">
    <property type="match status" value="1"/>
</dbReference>
<dbReference type="PANTHER" id="PTHR33064">
    <property type="entry name" value="POL PROTEIN"/>
    <property type="match status" value="1"/>
</dbReference>
<dbReference type="EC" id="3.1.26.4" evidence="2"/>
<dbReference type="Gene3D" id="3.10.10.10">
    <property type="entry name" value="HIV Type 1 Reverse Transcriptase, subunit A, domain 1"/>
    <property type="match status" value="1"/>
</dbReference>
<evidence type="ECO:0000313" key="7">
    <source>
        <dbReference type="Proteomes" id="UP001145742"/>
    </source>
</evidence>
<evidence type="ECO:0000256" key="4">
    <source>
        <dbReference type="SAM" id="MobiDB-lite"/>
    </source>
</evidence>
<evidence type="ECO:0000259" key="5">
    <source>
        <dbReference type="PROSITE" id="PS50175"/>
    </source>
</evidence>
<keyword evidence="3" id="KW-0378">Hydrolase</keyword>
<name>A0ABQ9DTW9_9PASS</name>
<dbReference type="Gene3D" id="2.40.70.10">
    <property type="entry name" value="Acid Proteases"/>
    <property type="match status" value="1"/>
</dbReference>
<dbReference type="PANTHER" id="PTHR33064:SF36">
    <property type="entry name" value="CCHC-TYPE DOMAIN-CONTAINING PROTEIN"/>
    <property type="match status" value="1"/>
</dbReference>
<sequence>MQASLRQAASAQGPGPPKKGSSLGQRQCAFCERKGHWEKNCPLLKREKLPSKLPEPVSQMHENEECRGPEDISPAKPLVIAKLGEDNVEFLVDTRATYSVLNTLEGKLSRDTVRVVGATGVTETRPFFQPLKFKLGKHWVTHLFLYMPNSPKSLLGRDLLEKLEAEIKFTKGGEIKVIIPETKYMEAATPFVQESRSEIPIEVEKAEDIYPVVANPYTLLTRLTDNLGWFTVLDLKDAFFCIPVHKDSQELFAFEWDNPETGCKVQLTWSVLPQGFKNSPAIFGNQLAIQLTISLLNFIGQSGYRVTKGKVQIAKETVVYVGLEIFRGHRRLSTEQKKVICDLPELCTVREMQAFLGMVNWCRL</sequence>
<dbReference type="InterPro" id="IPR000477">
    <property type="entry name" value="RT_dom"/>
</dbReference>
<comment type="caution">
    <text evidence="6">The sequence shown here is derived from an EMBL/GenBank/DDBJ whole genome shotgun (WGS) entry which is preliminary data.</text>
</comment>
<dbReference type="Pfam" id="PF00077">
    <property type="entry name" value="RVP"/>
    <property type="match status" value="1"/>
</dbReference>
<dbReference type="SUPFAM" id="SSF56672">
    <property type="entry name" value="DNA/RNA polymerases"/>
    <property type="match status" value="1"/>
</dbReference>
<dbReference type="SUPFAM" id="SSF57756">
    <property type="entry name" value="Retrovirus zinc finger-like domains"/>
    <property type="match status" value="1"/>
</dbReference>
<dbReference type="InterPro" id="IPR051320">
    <property type="entry name" value="Viral_Replic_Matur_Polypro"/>
</dbReference>
<gene>
    <name evidence="6" type="ORF">WISP_17381</name>
</gene>
<organism evidence="6 7">
    <name type="scientific">Willisornis vidua</name>
    <name type="common">Xingu scale-backed antbird</name>
    <dbReference type="NCBI Taxonomy" id="1566151"/>
    <lineage>
        <taxon>Eukaryota</taxon>
        <taxon>Metazoa</taxon>
        <taxon>Chordata</taxon>
        <taxon>Craniata</taxon>
        <taxon>Vertebrata</taxon>
        <taxon>Euteleostomi</taxon>
        <taxon>Archelosauria</taxon>
        <taxon>Archosauria</taxon>
        <taxon>Dinosauria</taxon>
        <taxon>Saurischia</taxon>
        <taxon>Theropoda</taxon>
        <taxon>Coelurosauria</taxon>
        <taxon>Aves</taxon>
        <taxon>Neognathae</taxon>
        <taxon>Neoaves</taxon>
        <taxon>Telluraves</taxon>
        <taxon>Australaves</taxon>
        <taxon>Passeriformes</taxon>
        <taxon>Thamnophilidae</taxon>
        <taxon>Willisornis</taxon>
    </lineage>
</organism>
<dbReference type="Proteomes" id="UP001145742">
    <property type="component" value="Unassembled WGS sequence"/>
</dbReference>
<dbReference type="InterPro" id="IPR036875">
    <property type="entry name" value="Znf_CCHC_sf"/>
</dbReference>
<evidence type="ECO:0000313" key="6">
    <source>
        <dbReference type="EMBL" id="KAJ7426286.1"/>
    </source>
</evidence>
<dbReference type="InterPro" id="IPR001995">
    <property type="entry name" value="Peptidase_A2_cat"/>
</dbReference>
<evidence type="ECO:0000256" key="2">
    <source>
        <dbReference type="ARBA" id="ARBA00012180"/>
    </source>
</evidence>
<dbReference type="InterPro" id="IPR018061">
    <property type="entry name" value="Retropepsins"/>
</dbReference>
<keyword evidence="7" id="KW-1185">Reference proteome</keyword>
<comment type="similarity">
    <text evidence="1">Belongs to the beta type-B retroviral polymerase family. HERV class-II K(HML-2) pol subfamily.</text>
</comment>
<dbReference type="InterPro" id="IPR043502">
    <property type="entry name" value="DNA/RNA_pol_sf"/>
</dbReference>
<reference evidence="6" key="1">
    <citation type="submission" date="2019-10" db="EMBL/GenBank/DDBJ databases">
        <authorList>
            <person name="Soares A.E.R."/>
            <person name="Aleixo A."/>
            <person name="Schneider P."/>
            <person name="Miyaki C.Y."/>
            <person name="Schneider M.P."/>
            <person name="Mello C."/>
            <person name="Vasconcelos A.T.R."/>
        </authorList>
    </citation>
    <scope>NUCLEOTIDE SEQUENCE</scope>
    <source>
        <tissue evidence="6">Muscle</tissue>
    </source>
</reference>
<evidence type="ECO:0000256" key="3">
    <source>
        <dbReference type="ARBA" id="ARBA00022801"/>
    </source>
</evidence>
<dbReference type="EMBL" id="WHWB01032255">
    <property type="protein sequence ID" value="KAJ7426286.1"/>
    <property type="molecule type" value="Genomic_DNA"/>
</dbReference>
<dbReference type="Gene3D" id="4.10.60.10">
    <property type="entry name" value="Zinc finger, CCHC-type"/>
    <property type="match status" value="1"/>
</dbReference>
<protein>
    <recommendedName>
        <fullName evidence="2">ribonuclease H</fullName>
        <ecNumber evidence="2">3.1.26.4</ecNumber>
    </recommendedName>
</protein>
<evidence type="ECO:0000256" key="1">
    <source>
        <dbReference type="ARBA" id="ARBA00010879"/>
    </source>
</evidence>